<gene>
    <name evidence="1" type="primary">WBGene00282736</name>
</gene>
<reference evidence="2" key="1">
    <citation type="journal article" date="2008" name="Nat. Genet.">
        <title>The Pristionchus pacificus genome provides a unique perspective on nematode lifestyle and parasitism.</title>
        <authorList>
            <person name="Dieterich C."/>
            <person name="Clifton S.W."/>
            <person name="Schuster L.N."/>
            <person name="Chinwalla A."/>
            <person name="Delehaunty K."/>
            <person name="Dinkelacker I."/>
            <person name="Fulton L."/>
            <person name="Fulton R."/>
            <person name="Godfrey J."/>
            <person name="Minx P."/>
            <person name="Mitreva M."/>
            <person name="Roeseler W."/>
            <person name="Tian H."/>
            <person name="Witte H."/>
            <person name="Yang S.P."/>
            <person name="Wilson R.K."/>
            <person name="Sommer R.J."/>
        </authorList>
    </citation>
    <scope>NUCLEOTIDE SEQUENCE [LARGE SCALE GENOMIC DNA]</scope>
    <source>
        <strain evidence="2">PS312</strain>
    </source>
</reference>
<evidence type="ECO:0000313" key="1">
    <source>
        <dbReference type="EnsemblMetazoa" id="PPA44367.1"/>
    </source>
</evidence>
<organism evidence="1 2">
    <name type="scientific">Pristionchus pacificus</name>
    <name type="common">Parasitic nematode worm</name>
    <dbReference type="NCBI Taxonomy" id="54126"/>
    <lineage>
        <taxon>Eukaryota</taxon>
        <taxon>Metazoa</taxon>
        <taxon>Ecdysozoa</taxon>
        <taxon>Nematoda</taxon>
        <taxon>Chromadorea</taxon>
        <taxon>Rhabditida</taxon>
        <taxon>Rhabditina</taxon>
        <taxon>Diplogasteromorpha</taxon>
        <taxon>Diplogasteroidea</taxon>
        <taxon>Neodiplogasteridae</taxon>
        <taxon>Pristionchus</taxon>
    </lineage>
</organism>
<dbReference type="AlphaFoldDB" id="A0A2A6BR66"/>
<accession>A0A2A6BR66</accession>
<protein>
    <submittedName>
        <fullName evidence="1">Uncharacterized protein</fullName>
    </submittedName>
</protein>
<dbReference type="EnsemblMetazoa" id="PPA44367.1">
    <property type="protein sequence ID" value="PPA44367.1"/>
    <property type="gene ID" value="WBGene00282736"/>
</dbReference>
<evidence type="ECO:0000313" key="2">
    <source>
        <dbReference type="Proteomes" id="UP000005239"/>
    </source>
</evidence>
<dbReference type="Proteomes" id="UP000005239">
    <property type="component" value="Unassembled WGS sequence"/>
</dbReference>
<reference evidence="1" key="2">
    <citation type="submission" date="2022-06" db="UniProtKB">
        <authorList>
            <consortium name="EnsemblMetazoa"/>
        </authorList>
    </citation>
    <scope>IDENTIFICATION</scope>
    <source>
        <strain evidence="1">PS312</strain>
    </source>
</reference>
<sequence length="250" mass="27681">MLCFRGMGAAATKRAEELQKKLDEEKKAALDELKKTTTERIEKEKELSSQVMKAAKEVAETKMAMNDKLNEQKLKHQEQLFQLKNNNDQIMAKGLEFIQKVPLYLAADEESDKLTDMKGKIRGNLTELRDACTALYKMIEDEAPNADVQDAVNKLNSESNVGLNKKLFSLVMMKAPILLDDVSEVDDLVAQMEANFAAIPSLQGPTTAHHSFATLKDIYLESAARSTGLGSEDLVDDLDDPASTTLQANS</sequence>
<accession>A0A8R1V1T6</accession>
<keyword evidence="2" id="KW-1185">Reference proteome</keyword>
<name>A0A2A6BR66_PRIPA</name>
<proteinExistence type="predicted"/>